<proteinExistence type="predicted"/>
<dbReference type="Proteomes" id="UP000199440">
    <property type="component" value="Unassembled WGS sequence"/>
</dbReference>
<feature type="chain" id="PRO_5011432819" evidence="1">
    <location>
        <begin position="24"/>
        <end position="412"/>
    </location>
</feature>
<dbReference type="RefSeq" id="WP_143017572.1">
    <property type="nucleotide sequence ID" value="NZ_FNGV01000001.1"/>
</dbReference>
<feature type="signal peptide" evidence="1">
    <location>
        <begin position="1"/>
        <end position="23"/>
    </location>
</feature>
<dbReference type="Pfam" id="PF03382">
    <property type="entry name" value="DUF285"/>
    <property type="match status" value="1"/>
</dbReference>
<accession>A0A1G9KKR2</accession>
<name>A0A1G9KKR2_9FLAO</name>
<evidence type="ECO:0000313" key="4">
    <source>
        <dbReference type="Proteomes" id="UP000199440"/>
    </source>
</evidence>
<evidence type="ECO:0000259" key="2">
    <source>
        <dbReference type="PROSITE" id="PS50093"/>
    </source>
</evidence>
<dbReference type="InterPro" id="IPR005046">
    <property type="entry name" value="DUF285"/>
</dbReference>
<sequence length="412" mass="45565">MKKRTIHLLFFALCLLSFGSIMAQGEFITTWKTDNTGASNDNQITIPTGTGSFAYTVDWGDGTTDATVYTGSTTHTYASAGTYTVKISGDFPHLEFSYGQDNEKLLSVEQWGTQQWTSMRNSFSYCNNFVFNALDVPDLSLVTDMSSMFSQATTFNEDISSWDVSKATDMSGMFYNATNFNQDIGTWNVGNVITMVNMFANSAFNQDIGSWNVSNVIRMQGMFYYATTFNQPIGSWNVSSVTDMVNMFLGASNFNQDIGTWDVGSVTEMRSMFVYASSFDQNISNWDVSSVIRMDGMFYHASAFDQNIGSWNVGNVNNMTEMFTGASLSTSNYDSLLQGWSALSLQNGVTFDGGNSDYCSGAAARQKIIDDFAWTINDDGEDCSVPENSYFITTWKTDNTGASNDNQITIPT</sequence>
<dbReference type="AlphaFoldDB" id="A0A1G9KKR2"/>
<feature type="domain" description="PKD" evidence="2">
    <location>
        <begin position="48"/>
        <end position="88"/>
    </location>
</feature>
<dbReference type="InterPro" id="IPR000601">
    <property type="entry name" value="PKD_dom"/>
</dbReference>
<dbReference type="InterPro" id="IPR011889">
    <property type="entry name" value="Liste_lipo_26"/>
</dbReference>
<keyword evidence="4" id="KW-1185">Reference proteome</keyword>
<protein>
    <submittedName>
        <fullName evidence="3">Surface protein</fullName>
    </submittedName>
</protein>
<keyword evidence="1" id="KW-0732">Signal</keyword>
<dbReference type="OrthoDB" id="9813840at2"/>
<dbReference type="EMBL" id="FNGV01000001">
    <property type="protein sequence ID" value="SDL50311.1"/>
    <property type="molecule type" value="Genomic_DNA"/>
</dbReference>
<organism evidence="3 4">
    <name type="scientific">Kriegella aquimaris</name>
    <dbReference type="NCBI Taxonomy" id="192904"/>
    <lineage>
        <taxon>Bacteria</taxon>
        <taxon>Pseudomonadati</taxon>
        <taxon>Bacteroidota</taxon>
        <taxon>Flavobacteriia</taxon>
        <taxon>Flavobacteriales</taxon>
        <taxon>Flavobacteriaceae</taxon>
        <taxon>Kriegella</taxon>
    </lineage>
</organism>
<dbReference type="NCBIfam" id="TIGR02167">
    <property type="entry name" value="Liste_lipo_26"/>
    <property type="match status" value="6"/>
</dbReference>
<dbReference type="InterPro" id="IPR035986">
    <property type="entry name" value="PKD_dom_sf"/>
</dbReference>
<evidence type="ECO:0000256" key="1">
    <source>
        <dbReference type="SAM" id="SignalP"/>
    </source>
</evidence>
<dbReference type="CDD" id="cd00146">
    <property type="entry name" value="PKD"/>
    <property type="match status" value="1"/>
</dbReference>
<dbReference type="SUPFAM" id="SSF49299">
    <property type="entry name" value="PKD domain"/>
    <property type="match status" value="1"/>
</dbReference>
<gene>
    <name evidence="3" type="ORF">SAMN04488514_1011034</name>
</gene>
<evidence type="ECO:0000313" key="3">
    <source>
        <dbReference type="EMBL" id="SDL50311.1"/>
    </source>
</evidence>
<feature type="non-terminal residue" evidence="3">
    <location>
        <position position="412"/>
    </location>
</feature>
<reference evidence="4" key="1">
    <citation type="submission" date="2016-10" db="EMBL/GenBank/DDBJ databases">
        <authorList>
            <person name="Varghese N."/>
            <person name="Submissions S."/>
        </authorList>
    </citation>
    <scope>NUCLEOTIDE SEQUENCE [LARGE SCALE GENOMIC DNA]</scope>
    <source>
        <strain evidence="4">DSM 19886</strain>
    </source>
</reference>
<dbReference type="Gene3D" id="2.60.40.10">
    <property type="entry name" value="Immunoglobulins"/>
    <property type="match status" value="1"/>
</dbReference>
<dbReference type="PROSITE" id="PS50093">
    <property type="entry name" value="PKD"/>
    <property type="match status" value="1"/>
</dbReference>
<dbReference type="InterPro" id="IPR013783">
    <property type="entry name" value="Ig-like_fold"/>
</dbReference>
<dbReference type="STRING" id="192904.SAMN04488514_1011034"/>